<dbReference type="SUPFAM" id="SSF51445">
    <property type="entry name" value="(Trans)glycosidases"/>
    <property type="match status" value="1"/>
</dbReference>
<organism evidence="1 2">
    <name type="scientific">Biostraticola tofi</name>
    <dbReference type="NCBI Taxonomy" id="466109"/>
    <lineage>
        <taxon>Bacteria</taxon>
        <taxon>Pseudomonadati</taxon>
        <taxon>Pseudomonadota</taxon>
        <taxon>Gammaproteobacteria</taxon>
        <taxon>Enterobacterales</taxon>
        <taxon>Bruguierivoracaceae</taxon>
        <taxon>Biostraticola</taxon>
    </lineage>
</organism>
<evidence type="ECO:0000313" key="1">
    <source>
        <dbReference type="EMBL" id="TCV98708.1"/>
    </source>
</evidence>
<dbReference type="Proteomes" id="UP000295719">
    <property type="component" value="Unassembled WGS sequence"/>
</dbReference>
<dbReference type="OrthoDB" id="6503743at2"/>
<dbReference type="RefSeq" id="WP_131864119.1">
    <property type="nucleotide sequence ID" value="NZ_SMCR01000002.1"/>
</dbReference>
<keyword evidence="2" id="KW-1185">Reference proteome</keyword>
<accession>A0A4R3Z478</accession>
<dbReference type="InterPro" id="IPR017853">
    <property type="entry name" value="GH"/>
</dbReference>
<sequence length="525" mass="61101">MNSRQPLFLLEINTPHIADWSFFQNLTTFIKKYHFQGIIIHQQNLLAQLARASPRCRPSDITNLNLSRENTLLLLKKISDYCDEHNLQLWLQGEATPDCTEIRKKFPEFFLNDSNKADFIYYFFQHSIADILERLPSVRGLRLSLSTEDVGARQWTEALAILYRNIRRLGRQLILRDYQDKTWPRQMLRTTLEALPADVRASVKTTELDYRPGFATNPNLLNITGNKKWLEIDLWGLDYGWTLLPCYLLDEFQQRLQWLNHEPDSAPEAITVRIDWEWLPQLSLRDSINEVNLYGLSRLIHEPDISPRQLLLDWLHLNGNGQLTHRTAQQIGDVIAASYEWSCITPNLLGRVLQSRSQPPANIEHALRLLHLDTRSANWTQSFQPLMPSDDPALGRQQCQLIELENQRSRFLADYMSTRSVKLLSSSGLTEQIIQNIGGSIIRAQKYTIIYYDFIQALTLKLLLRKYGQQHDTQLQLDEALALFAKHNHQLREWYATEGGHHPYSFQTLLNPERISELITSLHND</sequence>
<protein>
    <submittedName>
        <fullName evidence="1">Uncharacterized protein</fullName>
    </submittedName>
</protein>
<dbReference type="AlphaFoldDB" id="A0A4R3Z478"/>
<reference evidence="1 2" key="1">
    <citation type="submission" date="2019-03" db="EMBL/GenBank/DDBJ databases">
        <title>Genomic Encyclopedia of Type Strains, Phase IV (KMG-IV): sequencing the most valuable type-strain genomes for metagenomic binning, comparative biology and taxonomic classification.</title>
        <authorList>
            <person name="Goeker M."/>
        </authorList>
    </citation>
    <scope>NUCLEOTIDE SEQUENCE [LARGE SCALE GENOMIC DNA]</scope>
    <source>
        <strain evidence="1 2">DSM 19580</strain>
    </source>
</reference>
<dbReference type="EMBL" id="SMCR01000002">
    <property type="protein sequence ID" value="TCV98708.1"/>
    <property type="molecule type" value="Genomic_DNA"/>
</dbReference>
<proteinExistence type="predicted"/>
<comment type="caution">
    <text evidence="1">The sequence shown here is derived from an EMBL/GenBank/DDBJ whole genome shotgun (WGS) entry which is preliminary data.</text>
</comment>
<evidence type="ECO:0000313" key="2">
    <source>
        <dbReference type="Proteomes" id="UP000295719"/>
    </source>
</evidence>
<gene>
    <name evidence="1" type="ORF">EDC52_10227</name>
</gene>
<name>A0A4R3Z478_9GAMM</name>